<keyword evidence="4" id="KW-1185">Reference proteome</keyword>
<dbReference type="Proteomes" id="UP000288395">
    <property type="component" value="Unassembled WGS sequence"/>
</dbReference>
<feature type="transmembrane region" description="Helical" evidence="1">
    <location>
        <begin position="6"/>
        <end position="22"/>
    </location>
</feature>
<dbReference type="PANTHER" id="PTHR38034">
    <property type="entry name" value="INNER MEMBRANE PROTEIN YPJD"/>
    <property type="match status" value="1"/>
</dbReference>
<dbReference type="AlphaFoldDB" id="A0A432VSG2"/>
<accession>A0A432VSG2</accession>
<sequence length="263" mass="29029">MLTALTIFSIVAYLLAGFLVSKRISSPNNMQRRTLIISVLALISHFLVLTSIVTETALVKINLFTTLAIITWLIGVFNSLRGEQPASLLLRPSIYALAAMSLLALFLVPEDVGRPLEMSPVFALHISLSLLASSILTLATFYGIQLLYVTRLLKTHSVKAVSERMPSLLSVEQYFFRLLTAGSVLLALAIIVGFIYLDDIFARGQLHKTIFSMAACLSFGAIVVIHYWRGLRGRIAVFYTLIASALLILGYFGSRFVRDIIIS</sequence>
<feature type="transmembrane region" description="Helical" evidence="1">
    <location>
        <begin position="235"/>
        <end position="253"/>
    </location>
</feature>
<dbReference type="GO" id="GO:0020037">
    <property type="term" value="F:heme binding"/>
    <property type="evidence" value="ECO:0007669"/>
    <property type="project" value="InterPro"/>
</dbReference>
<feature type="transmembrane region" description="Helical" evidence="1">
    <location>
        <begin position="89"/>
        <end position="108"/>
    </location>
</feature>
<dbReference type="Pfam" id="PF01578">
    <property type="entry name" value="Cytochrom_C_asm"/>
    <property type="match status" value="1"/>
</dbReference>
<protein>
    <submittedName>
        <fullName evidence="3">ABC transporter permease</fullName>
    </submittedName>
</protein>
<comment type="caution">
    <text evidence="3">The sequence shown here is derived from an EMBL/GenBank/DDBJ whole genome shotgun (WGS) entry which is preliminary data.</text>
</comment>
<feature type="domain" description="Cytochrome c assembly protein" evidence="2">
    <location>
        <begin position="39"/>
        <end position="261"/>
    </location>
</feature>
<feature type="transmembrane region" description="Helical" evidence="1">
    <location>
        <begin position="34"/>
        <end position="53"/>
    </location>
</feature>
<dbReference type="InterPro" id="IPR052372">
    <property type="entry name" value="YpjD/HemX"/>
</dbReference>
<dbReference type="RefSeq" id="WP_126767849.1">
    <property type="nucleotide sequence ID" value="NZ_PIPJ01000008.1"/>
</dbReference>
<feature type="transmembrane region" description="Helical" evidence="1">
    <location>
        <begin position="209"/>
        <end position="228"/>
    </location>
</feature>
<reference evidence="4" key="1">
    <citation type="journal article" date="2018" name="Front. Microbiol.">
        <title>Genome-Based Analysis Reveals the Taxonomy and Diversity of the Family Idiomarinaceae.</title>
        <authorList>
            <person name="Liu Y."/>
            <person name="Lai Q."/>
            <person name="Shao Z."/>
        </authorList>
    </citation>
    <scope>NUCLEOTIDE SEQUENCE [LARGE SCALE GENOMIC DNA]</scope>
    <source>
        <strain evidence="4">GBPy7</strain>
    </source>
</reference>
<dbReference type="GO" id="GO:0005886">
    <property type="term" value="C:plasma membrane"/>
    <property type="evidence" value="ECO:0007669"/>
    <property type="project" value="TreeGrafter"/>
</dbReference>
<keyword evidence="1" id="KW-1133">Transmembrane helix</keyword>
<dbReference type="InterPro" id="IPR002541">
    <property type="entry name" value="Cyt_c_assembly"/>
</dbReference>
<gene>
    <name evidence="3" type="ORF">CWE08_09760</name>
</gene>
<evidence type="ECO:0000259" key="2">
    <source>
        <dbReference type="Pfam" id="PF01578"/>
    </source>
</evidence>
<evidence type="ECO:0000256" key="1">
    <source>
        <dbReference type="SAM" id="Phobius"/>
    </source>
</evidence>
<evidence type="ECO:0000313" key="3">
    <source>
        <dbReference type="EMBL" id="RUO19266.1"/>
    </source>
</evidence>
<feature type="transmembrane region" description="Helical" evidence="1">
    <location>
        <begin position="128"/>
        <end position="153"/>
    </location>
</feature>
<keyword evidence="1" id="KW-0472">Membrane</keyword>
<feature type="transmembrane region" description="Helical" evidence="1">
    <location>
        <begin position="174"/>
        <end position="197"/>
    </location>
</feature>
<evidence type="ECO:0000313" key="4">
    <source>
        <dbReference type="Proteomes" id="UP000288395"/>
    </source>
</evidence>
<proteinExistence type="predicted"/>
<feature type="transmembrane region" description="Helical" evidence="1">
    <location>
        <begin position="59"/>
        <end position="77"/>
    </location>
</feature>
<name>A0A432VSG2_9GAMM</name>
<dbReference type="OrthoDB" id="9780793at2"/>
<dbReference type="EMBL" id="PIPJ01000008">
    <property type="protein sequence ID" value="RUO19266.1"/>
    <property type="molecule type" value="Genomic_DNA"/>
</dbReference>
<keyword evidence="1" id="KW-0812">Transmembrane</keyword>
<dbReference type="PANTHER" id="PTHR38034:SF1">
    <property type="entry name" value="INNER MEMBRANE PROTEIN YPJD"/>
    <property type="match status" value="1"/>
</dbReference>
<dbReference type="GO" id="GO:0017004">
    <property type="term" value="P:cytochrome complex assembly"/>
    <property type="evidence" value="ECO:0007669"/>
    <property type="project" value="InterPro"/>
</dbReference>
<organism evidence="3 4">
    <name type="scientific">Aliidiomarina iranensis</name>
    <dbReference type="NCBI Taxonomy" id="1434071"/>
    <lineage>
        <taxon>Bacteria</taxon>
        <taxon>Pseudomonadati</taxon>
        <taxon>Pseudomonadota</taxon>
        <taxon>Gammaproteobacteria</taxon>
        <taxon>Alteromonadales</taxon>
        <taxon>Idiomarinaceae</taxon>
        <taxon>Aliidiomarina</taxon>
    </lineage>
</organism>